<name>A0AA39Y1D4_9PEZI</name>
<gene>
    <name evidence="3" type="ORF">B0T16DRAFT_460280</name>
</gene>
<organism evidence="3 4">
    <name type="scientific">Cercophora newfieldiana</name>
    <dbReference type="NCBI Taxonomy" id="92897"/>
    <lineage>
        <taxon>Eukaryota</taxon>
        <taxon>Fungi</taxon>
        <taxon>Dikarya</taxon>
        <taxon>Ascomycota</taxon>
        <taxon>Pezizomycotina</taxon>
        <taxon>Sordariomycetes</taxon>
        <taxon>Sordariomycetidae</taxon>
        <taxon>Sordariales</taxon>
        <taxon>Lasiosphaeriaceae</taxon>
        <taxon>Cercophora</taxon>
    </lineage>
</organism>
<feature type="compositionally biased region" description="Polar residues" evidence="1">
    <location>
        <begin position="244"/>
        <end position="261"/>
    </location>
</feature>
<proteinExistence type="predicted"/>
<protein>
    <submittedName>
        <fullName evidence="3">Uncharacterized protein</fullName>
    </submittedName>
</protein>
<feature type="compositionally biased region" description="Basic and acidic residues" evidence="1">
    <location>
        <begin position="230"/>
        <end position="240"/>
    </location>
</feature>
<feature type="region of interest" description="Disordered" evidence="1">
    <location>
        <begin position="148"/>
        <end position="298"/>
    </location>
</feature>
<feature type="transmembrane region" description="Helical" evidence="2">
    <location>
        <begin position="14"/>
        <end position="38"/>
    </location>
</feature>
<keyword evidence="2" id="KW-0472">Membrane</keyword>
<sequence>MDALRPTKNIKDEFNIALVVITTIFTSALYIFAGITAYHLNSLDSSLRIYEDARAAARGSRPRPWRHTCNCTCSGPLAVVKLLFIFFWPFFLAYVLGWGAVYWVWRGLVARGMGREGKVARRLREKLECERTMPFPRACRRLMGVERGDKKGGSAWSGSSAGGQSAIELGGKGEDVELGVTTRGKRAVEAEREGGKEGTAVEAGGDERVELGVPTGEQDIADGFDGGVEANEKDEPKSEGKSSPVFQLQQPSPPDRTSSLKRTPVLWTIPEEGDEVDIEIETMASRPVRDPKQDWSPI</sequence>
<reference evidence="3" key="1">
    <citation type="submission" date="2023-06" db="EMBL/GenBank/DDBJ databases">
        <title>Genome-scale phylogeny and comparative genomics of the fungal order Sordariales.</title>
        <authorList>
            <consortium name="Lawrence Berkeley National Laboratory"/>
            <person name="Hensen N."/>
            <person name="Bonometti L."/>
            <person name="Westerberg I."/>
            <person name="Brannstrom I.O."/>
            <person name="Guillou S."/>
            <person name="Cros-Aarteil S."/>
            <person name="Calhoun S."/>
            <person name="Haridas S."/>
            <person name="Kuo A."/>
            <person name="Mondo S."/>
            <person name="Pangilinan J."/>
            <person name="Riley R."/>
            <person name="Labutti K."/>
            <person name="Andreopoulos B."/>
            <person name="Lipzen A."/>
            <person name="Chen C."/>
            <person name="Yanf M."/>
            <person name="Daum C."/>
            <person name="Ng V."/>
            <person name="Clum A."/>
            <person name="Steindorff A."/>
            <person name="Ohm R."/>
            <person name="Martin F."/>
            <person name="Silar P."/>
            <person name="Natvig D."/>
            <person name="Lalanne C."/>
            <person name="Gautier V."/>
            <person name="Ament-Velasquez S.L."/>
            <person name="Kruys A."/>
            <person name="Hutchinson M.I."/>
            <person name="Powell A.J."/>
            <person name="Barry K."/>
            <person name="Miller A.N."/>
            <person name="Grigoriev I.V."/>
            <person name="Debuchy R."/>
            <person name="Gladieux P."/>
            <person name="Thoren M.H."/>
            <person name="Johannesson H."/>
        </authorList>
    </citation>
    <scope>NUCLEOTIDE SEQUENCE</scope>
    <source>
        <strain evidence="3">SMH2532-1</strain>
    </source>
</reference>
<evidence type="ECO:0000313" key="3">
    <source>
        <dbReference type="EMBL" id="KAK0644203.1"/>
    </source>
</evidence>
<dbReference type="EMBL" id="JAULSV010000005">
    <property type="protein sequence ID" value="KAK0644203.1"/>
    <property type="molecule type" value="Genomic_DNA"/>
</dbReference>
<feature type="compositionally biased region" description="Basic and acidic residues" evidence="1">
    <location>
        <begin position="287"/>
        <end position="298"/>
    </location>
</feature>
<feature type="compositionally biased region" description="Acidic residues" evidence="1">
    <location>
        <begin position="271"/>
        <end position="280"/>
    </location>
</feature>
<dbReference type="Proteomes" id="UP001174936">
    <property type="component" value="Unassembled WGS sequence"/>
</dbReference>
<dbReference type="AlphaFoldDB" id="A0AA39Y1D4"/>
<evidence type="ECO:0000256" key="2">
    <source>
        <dbReference type="SAM" id="Phobius"/>
    </source>
</evidence>
<feature type="compositionally biased region" description="Low complexity" evidence="1">
    <location>
        <begin position="153"/>
        <end position="166"/>
    </location>
</feature>
<evidence type="ECO:0000256" key="1">
    <source>
        <dbReference type="SAM" id="MobiDB-lite"/>
    </source>
</evidence>
<evidence type="ECO:0000313" key="4">
    <source>
        <dbReference type="Proteomes" id="UP001174936"/>
    </source>
</evidence>
<feature type="transmembrane region" description="Helical" evidence="2">
    <location>
        <begin position="82"/>
        <end position="105"/>
    </location>
</feature>
<comment type="caution">
    <text evidence="3">The sequence shown here is derived from an EMBL/GenBank/DDBJ whole genome shotgun (WGS) entry which is preliminary data.</text>
</comment>
<accession>A0AA39Y1D4</accession>
<keyword evidence="2" id="KW-1133">Transmembrane helix</keyword>
<keyword evidence="4" id="KW-1185">Reference proteome</keyword>
<keyword evidence="2" id="KW-0812">Transmembrane</keyword>
<feature type="compositionally biased region" description="Basic and acidic residues" evidence="1">
    <location>
        <begin position="186"/>
        <end position="196"/>
    </location>
</feature>